<evidence type="ECO:0000256" key="2">
    <source>
        <dbReference type="PROSITE-ProRule" id="PRU00169"/>
    </source>
</evidence>
<evidence type="ECO:0000259" key="4">
    <source>
        <dbReference type="PROSITE" id="PS50930"/>
    </source>
</evidence>
<dbReference type="SUPFAM" id="SSF52172">
    <property type="entry name" value="CheY-like"/>
    <property type="match status" value="1"/>
</dbReference>
<keyword evidence="1" id="KW-0902">Two-component regulatory system</keyword>
<dbReference type="Gene3D" id="3.40.50.2300">
    <property type="match status" value="1"/>
</dbReference>
<sequence>MIATDSHSQPANIANKKIRALIVDDESLARQGLQIRLESFDDVEIIGQCANGREALQAINEHSPDLVFLDIQMPGLDGFDVVKRMQADNTPLVVFVTAFDQYAIDAFEVHAIDYVLKPVEQERLHIAVDRARQHLSQSSVENQKQRLIDLIGNITGQTPAELTKLLSEGSSLNNQYPEKIAIKDREETTLVNSKDIEWVEAAGDYMCIHANEQVHVLRSTMKKLEEKLNPKIFQRVHRSTIVNTDKVEKVCSHINGEYYLVLHNGAKLKMSRSYREKIKHIL</sequence>
<feature type="domain" description="HTH LytTR-type" evidence="4">
    <location>
        <begin position="180"/>
        <end position="282"/>
    </location>
</feature>
<dbReference type="RefSeq" id="WP_376920374.1">
    <property type="nucleotide sequence ID" value="NZ_JBHRSW010000018.1"/>
</dbReference>
<dbReference type="Proteomes" id="UP001595478">
    <property type="component" value="Unassembled WGS sequence"/>
</dbReference>
<evidence type="ECO:0000256" key="1">
    <source>
        <dbReference type="ARBA" id="ARBA00023012"/>
    </source>
</evidence>
<protein>
    <submittedName>
        <fullName evidence="5">LytR/AlgR family response regulator transcription factor</fullName>
    </submittedName>
</protein>
<dbReference type="PANTHER" id="PTHR37299">
    <property type="entry name" value="TRANSCRIPTIONAL REGULATOR-RELATED"/>
    <property type="match status" value="1"/>
</dbReference>
<dbReference type="PROSITE" id="PS50110">
    <property type="entry name" value="RESPONSE_REGULATORY"/>
    <property type="match status" value="1"/>
</dbReference>
<keyword evidence="6" id="KW-1185">Reference proteome</keyword>
<dbReference type="SMART" id="SM00850">
    <property type="entry name" value="LytTR"/>
    <property type="match status" value="1"/>
</dbReference>
<comment type="caution">
    <text evidence="5">The sequence shown here is derived from an EMBL/GenBank/DDBJ whole genome shotgun (WGS) entry which is preliminary data.</text>
</comment>
<dbReference type="InterPro" id="IPR046947">
    <property type="entry name" value="LytR-like"/>
</dbReference>
<name>A0ABV7FSK5_9ALTE</name>
<dbReference type="InterPro" id="IPR011006">
    <property type="entry name" value="CheY-like_superfamily"/>
</dbReference>
<dbReference type="CDD" id="cd17532">
    <property type="entry name" value="REC_LytTR_AlgR-like"/>
    <property type="match status" value="1"/>
</dbReference>
<dbReference type="PROSITE" id="PS50930">
    <property type="entry name" value="HTH_LYTTR"/>
    <property type="match status" value="1"/>
</dbReference>
<feature type="modified residue" description="4-aspartylphosphate" evidence="2">
    <location>
        <position position="70"/>
    </location>
</feature>
<evidence type="ECO:0000259" key="3">
    <source>
        <dbReference type="PROSITE" id="PS50110"/>
    </source>
</evidence>
<gene>
    <name evidence="5" type="ORF">ACFOHL_11480</name>
</gene>
<dbReference type="Gene3D" id="2.40.50.1020">
    <property type="entry name" value="LytTr DNA-binding domain"/>
    <property type="match status" value="1"/>
</dbReference>
<accession>A0ABV7FSK5</accession>
<feature type="domain" description="Response regulatory" evidence="3">
    <location>
        <begin position="19"/>
        <end position="132"/>
    </location>
</feature>
<dbReference type="InterPro" id="IPR007492">
    <property type="entry name" value="LytTR_DNA-bd_dom"/>
</dbReference>
<dbReference type="PANTHER" id="PTHR37299:SF1">
    <property type="entry name" value="STAGE 0 SPORULATION PROTEIN A HOMOLOG"/>
    <property type="match status" value="1"/>
</dbReference>
<keyword evidence="2" id="KW-0597">Phosphoprotein</keyword>
<dbReference type="SMART" id="SM00448">
    <property type="entry name" value="REC"/>
    <property type="match status" value="1"/>
</dbReference>
<dbReference type="EMBL" id="JBHRSW010000018">
    <property type="protein sequence ID" value="MFC3122241.1"/>
    <property type="molecule type" value="Genomic_DNA"/>
</dbReference>
<proteinExistence type="predicted"/>
<evidence type="ECO:0000313" key="6">
    <source>
        <dbReference type="Proteomes" id="UP001595478"/>
    </source>
</evidence>
<dbReference type="InterPro" id="IPR001789">
    <property type="entry name" value="Sig_transdc_resp-reg_receiver"/>
</dbReference>
<reference evidence="6" key="1">
    <citation type="journal article" date="2019" name="Int. J. Syst. Evol. Microbiol.">
        <title>The Global Catalogue of Microorganisms (GCM) 10K type strain sequencing project: providing services to taxonomists for standard genome sequencing and annotation.</title>
        <authorList>
            <consortium name="The Broad Institute Genomics Platform"/>
            <consortium name="The Broad Institute Genome Sequencing Center for Infectious Disease"/>
            <person name="Wu L."/>
            <person name="Ma J."/>
        </authorList>
    </citation>
    <scope>NUCLEOTIDE SEQUENCE [LARGE SCALE GENOMIC DNA]</scope>
    <source>
        <strain evidence="6">KCTC 52473</strain>
    </source>
</reference>
<dbReference type="Pfam" id="PF04397">
    <property type="entry name" value="LytTR"/>
    <property type="match status" value="1"/>
</dbReference>
<dbReference type="Pfam" id="PF00072">
    <property type="entry name" value="Response_reg"/>
    <property type="match status" value="1"/>
</dbReference>
<evidence type="ECO:0000313" key="5">
    <source>
        <dbReference type="EMBL" id="MFC3122241.1"/>
    </source>
</evidence>
<organism evidence="5 6">
    <name type="scientific">Agaribacter flavus</name>
    <dbReference type="NCBI Taxonomy" id="1902781"/>
    <lineage>
        <taxon>Bacteria</taxon>
        <taxon>Pseudomonadati</taxon>
        <taxon>Pseudomonadota</taxon>
        <taxon>Gammaproteobacteria</taxon>
        <taxon>Alteromonadales</taxon>
        <taxon>Alteromonadaceae</taxon>
        <taxon>Agaribacter</taxon>
    </lineage>
</organism>